<evidence type="ECO:0000313" key="6">
    <source>
        <dbReference type="Proteomes" id="UP000621266"/>
    </source>
</evidence>
<dbReference type="InterPro" id="IPR001932">
    <property type="entry name" value="PPM-type_phosphatase-like_dom"/>
</dbReference>
<evidence type="ECO:0000313" key="5">
    <source>
        <dbReference type="EMBL" id="KAF4407883.1"/>
    </source>
</evidence>
<keyword evidence="2" id="KW-0597">Phosphoprotein</keyword>
<dbReference type="PROSITE" id="PS50110">
    <property type="entry name" value="RESPONSE_REGULATORY"/>
    <property type="match status" value="1"/>
</dbReference>
<dbReference type="PANTHER" id="PTHR43156">
    <property type="entry name" value="STAGE II SPORULATION PROTEIN E-RELATED"/>
    <property type="match status" value="1"/>
</dbReference>
<dbReference type="SMART" id="SM00448">
    <property type="entry name" value="REC"/>
    <property type="match status" value="1"/>
</dbReference>
<dbReference type="SUPFAM" id="SSF81606">
    <property type="entry name" value="PP2C-like"/>
    <property type="match status" value="1"/>
</dbReference>
<keyword evidence="6" id="KW-1185">Reference proteome</keyword>
<dbReference type="InterPro" id="IPR011006">
    <property type="entry name" value="CheY-like_superfamily"/>
</dbReference>
<name>A0ABQ7FH32_9ACTN</name>
<dbReference type="Pfam" id="PF00072">
    <property type="entry name" value="Response_reg"/>
    <property type="match status" value="1"/>
</dbReference>
<feature type="domain" description="Response regulatory" evidence="4">
    <location>
        <begin position="31"/>
        <end position="148"/>
    </location>
</feature>
<dbReference type="InterPro" id="IPR052016">
    <property type="entry name" value="Bact_Sigma-Reg"/>
</dbReference>
<evidence type="ECO:0000259" key="4">
    <source>
        <dbReference type="PROSITE" id="PS50110"/>
    </source>
</evidence>
<sequence length="413" mass="43099">MGVPEPRSAGGGADPVTADTVLPRWRGEPESLLLVEDDSGDALLVEELLTDSDIRTELIWVRSLAEAKERLAATGRPGCILLDLHLPDASGVDAVGQILGAAPHTAVVVLTGRSEDEAGLAAVAAGAQDYLVKGSLEPQLFGRAIRYAVQRKQVEQAAADLQAGQLRAQENARLERGLLPTPLLHTEDLVVAARYEPGRAQSLLGGDFYDVVQTSDGTVHAVIGDVSGHGAAEAALGVCLRVAWRTAVLCGTTGSGAARLLEQITVAERSDPRVFATVLCLAFPPDRRTLRIVRAGHPGVLIRQDGKVTRAEPPGGPALGLAPGRTDWPETEMPLPESAEVVMFTDGLFEGRTGPGSQRLGEDGLFELALRHTGLPASVFVDALVDGAGAAAADHGGLADDVAVVALGWKKAP</sequence>
<comment type="caution">
    <text evidence="5">The sequence shown here is derived from an EMBL/GenBank/DDBJ whole genome shotgun (WGS) entry which is preliminary data.</text>
</comment>
<feature type="region of interest" description="Disordered" evidence="3">
    <location>
        <begin position="1"/>
        <end position="21"/>
    </location>
</feature>
<dbReference type="Proteomes" id="UP000621266">
    <property type="component" value="Unassembled WGS sequence"/>
</dbReference>
<evidence type="ECO:0000256" key="2">
    <source>
        <dbReference type="PROSITE-ProRule" id="PRU00169"/>
    </source>
</evidence>
<evidence type="ECO:0000256" key="3">
    <source>
        <dbReference type="SAM" id="MobiDB-lite"/>
    </source>
</evidence>
<dbReference type="PANTHER" id="PTHR43156:SF2">
    <property type="entry name" value="STAGE II SPORULATION PROTEIN E"/>
    <property type="match status" value="1"/>
</dbReference>
<dbReference type="EMBL" id="WHPN01000299">
    <property type="protein sequence ID" value="KAF4407883.1"/>
    <property type="molecule type" value="Genomic_DNA"/>
</dbReference>
<evidence type="ECO:0000256" key="1">
    <source>
        <dbReference type="ARBA" id="ARBA00022801"/>
    </source>
</evidence>
<proteinExistence type="predicted"/>
<dbReference type="Gene3D" id="3.60.40.10">
    <property type="entry name" value="PPM-type phosphatase domain"/>
    <property type="match status" value="1"/>
</dbReference>
<protein>
    <submittedName>
        <fullName evidence="5">SpoIIE family protein phosphatase</fullName>
    </submittedName>
</protein>
<dbReference type="Pfam" id="PF07228">
    <property type="entry name" value="SpoIIE"/>
    <property type="match status" value="1"/>
</dbReference>
<dbReference type="RefSeq" id="WP_156206564.1">
    <property type="nucleotide sequence ID" value="NZ_WHPN01000299.1"/>
</dbReference>
<keyword evidence="1" id="KW-0378">Hydrolase</keyword>
<dbReference type="InterPro" id="IPR036457">
    <property type="entry name" value="PPM-type-like_dom_sf"/>
</dbReference>
<gene>
    <name evidence="5" type="ORF">GCU69_17305</name>
</gene>
<accession>A0ABQ7FH32</accession>
<dbReference type="Gene3D" id="3.40.50.2300">
    <property type="match status" value="1"/>
</dbReference>
<feature type="modified residue" description="4-aspartylphosphate" evidence="2">
    <location>
        <position position="83"/>
    </location>
</feature>
<dbReference type="SMART" id="SM00331">
    <property type="entry name" value="PP2C_SIG"/>
    <property type="match status" value="1"/>
</dbReference>
<reference evidence="5 6" key="1">
    <citation type="submission" date="2019-10" db="EMBL/GenBank/DDBJ databases">
        <title>Streptomyces tenebrisbrunneis sp.nov., an endogenous actinomycete isolated from of Lycium ruthenicum.</title>
        <authorList>
            <person name="Ma L."/>
        </authorList>
    </citation>
    <scope>NUCLEOTIDE SEQUENCE [LARGE SCALE GENOMIC DNA]</scope>
    <source>
        <strain evidence="5 6">TRM 66187</strain>
    </source>
</reference>
<organism evidence="5 6">
    <name type="scientific">Streptomyces lycii</name>
    <dbReference type="NCBI Taxonomy" id="2654337"/>
    <lineage>
        <taxon>Bacteria</taxon>
        <taxon>Bacillati</taxon>
        <taxon>Actinomycetota</taxon>
        <taxon>Actinomycetes</taxon>
        <taxon>Kitasatosporales</taxon>
        <taxon>Streptomycetaceae</taxon>
        <taxon>Streptomyces</taxon>
    </lineage>
</organism>
<dbReference type="InterPro" id="IPR001789">
    <property type="entry name" value="Sig_transdc_resp-reg_receiver"/>
</dbReference>
<dbReference type="CDD" id="cd00156">
    <property type="entry name" value="REC"/>
    <property type="match status" value="1"/>
</dbReference>
<dbReference type="SUPFAM" id="SSF52172">
    <property type="entry name" value="CheY-like"/>
    <property type="match status" value="1"/>
</dbReference>